<accession>H5TIW4</accession>
<dbReference type="OrthoDB" id="4419617at2"/>
<keyword evidence="2" id="KW-1185">Reference proteome</keyword>
<name>H5TIW4_GORO1</name>
<evidence type="ECO:0000313" key="1">
    <source>
        <dbReference type="EMBL" id="GAB33422.1"/>
    </source>
</evidence>
<comment type="caution">
    <text evidence="1">The sequence shown here is derived from an EMBL/GenBank/DDBJ whole genome shotgun (WGS) entry which is preliminary data.</text>
</comment>
<sequence>MAEKRITGVELVKVGTWEASTGPWTVTRADIAAMIDAFTAGAVRKPPIKLGHTDERFDGTPSFGFVDKLRTTNNGDALVGDLVMPAWLADAAPLHYPDRSVEAAYDFQDGAGTVWPLALTGLALLGEAAPAITSLDSLQDLVVASARKRVALTTTGAGWPDTGYRTTILIAAARRRRNQRKVL</sequence>
<evidence type="ECO:0000313" key="2">
    <source>
        <dbReference type="Proteomes" id="UP000005038"/>
    </source>
</evidence>
<dbReference type="EMBL" id="BAFB01000065">
    <property type="protein sequence ID" value="GAB33422.1"/>
    <property type="molecule type" value="Genomic_DNA"/>
</dbReference>
<dbReference type="Proteomes" id="UP000005038">
    <property type="component" value="Unassembled WGS sequence"/>
</dbReference>
<dbReference type="RefSeq" id="WP_007237676.1">
    <property type="nucleotide sequence ID" value="NZ_BAFB01000065.1"/>
</dbReference>
<reference evidence="1" key="1">
    <citation type="submission" date="2012-02" db="EMBL/GenBank/DDBJ databases">
        <title>Whole genome shotgun sequence of Gordonia otitidis NBRC 100426.</title>
        <authorList>
            <person name="Yoshida I."/>
            <person name="Hosoyama A."/>
            <person name="Tsuchikane K."/>
            <person name="Katsumata H."/>
            <person name="Yamazaki S."/>
            <person name="Fujita N."/>
        </authorList>
    </citation>
    <scope>NUCLEOTIDE SEQUENCE [LARGE SCALE GENOMIC DNA]</scope>
    <source>
        <strain evidence="1">NBRC 100426</strain>
    </source>
</reference>
<protein>
    <submittedName>
        <fullName evidence="1">Uncharacterized protein</fullName>
    </submittedName>
</protein>
<dbReference type="STRING" id="1108044.GOOTI_065_00270"/>
<organism evidence="1 2">
    <name type="scientific">Gordonia otitidis (strain DSM 44809 / CCUG 52243 / JCM 12355 / NBRC 100426 / IFM 10032)</name>
    <dbReference type="NCBI Taxonomy" id="1108044"/>
    <lineage>
        <taxon>Bacteria</taxon>
        <taxon>Bacillati</taxon>
        <taxon>Actinomycetota</taxon>
        <taxon>Actinomycetes</taxon>
        <taxon>Mycobacteriales</taxon>
        <taxon>Gordoniaceae</taxon>
        <taxon>Gordonia</taxon>
    </lineage>
</organism>
<gene>
    <name evidence="1" type="ORF">GOOTI_065_00270</name>
</gene>
<dbReference type="AlphaFoldDB" id="H5TIW4"/>
<proteinExistence type="predicted"/>